<accession>A0AC61NFC8</accession>
<organism evidence="1 2">
    <name type="scientific">Halosquirtibacter laminarini</name>
    <dbReference type="NCBI Taxonomy" id="3374600"/>
    <lineage>
        <taxon>Bacteria</taxon>
        <taxon>Pseudomonadati</taxon>
        <taxon>Bacteroidota</taxon>
        <taxon>Bacteroidia</taxon>
        <taxon>Marinilabiliales</taxon>
        <taxon>Prolixibacteraceae</taxon>
        <taxon>Halosquirtibacter</taxon>
    </lineage>
</organism>
<dbReference type="Proteomes" id="UP000826212">
    <property type="component" value="Chromosome"/>
</dbReference>
<dbReference type="EMBL" id="CP081303">
    <property type="protein sequence ID" value="QZE14317.1"/>
    <property type="molecule type" value="Genomic_DNA"/>
</dbReference>
<proteinExistence type="predicted"/>
<evidence type="ECO:0000313" key="1">
    <source>
        <dbReference type="EMBL" id="QZE14317.1"/>
    </source>
</evidence>
<evidence type="ECO:0000313" key="2">
    <source>
        <dbReference type="Proteomes" id="UP000826212"/>
    </source>
</evidence>
<name>A0AC61NFC8_9BACT</name>
<reference evidence="1" key="1">
    <citation type="submission" date="2021-08" db="EMBL/GenBank/DDBJ databases">
        <title>Novel anaerobic bacterium isolated from sea squirt in East Sea, Republic of Korea.</title>
        <authorList>
            <person name="Nguyen T.H."/>
            <person name="Li Z."/>
            <person name="Lee Y.-J."/>
            <person name="Ko J."/>
            <person name="Kim S.-G."/>
        </authorList>
    </citation>
    <scope>NUCLEOTIDE SEQUENCE</scope>
    <source>
        <strain evidence="1">KCTC 25031</strain>
    </source>
</reference>
<gene>
    <name evidence="1" type="ORF">K4L44_17685</name>
</gene>
<sequence length="166" mass="19585">MKSNKINIELFENSEKVNFYTLRFVNENTEVDKFLDKFPEGSEYDEDISIIIKWIDTIGERGAHERYFRREGKMGDDVMAMPTPIETSKLRLYVIRLSEEVVILGNGGLKTTRTYNEDPILNECVKLLQEIDRFIKSRPKTKTIKIDHKELRGDLTFYLKEKQDEK</sequence>
<keyword evidence="2" id="KW-1185">Reference proteome</keyword>
<protein>
    <submittedName>
        <fullName evidence="1">Uncharacterized protein</fullName>
    </submittedName>
</protein>